<dbReference type="InterPro" id="IPR057993">
    <property type="entry name" value="HD-Zip_IV_C"/>
</dbReference>
<dbReference type="EMBL" id="AB363674">
    <property type="protein sequence ID" value="BAG68833.1"/>
    <property type="molecule type" value="Genomic_DNA"/>
</dbReference>
<feature type="domain" description="START" evidence="13">
    <location>
        <begin position="208"/>
        <end position="441"/>
    </location>
</feature>
<comment type="subcellular location">
    <subcellularLocation>
        <location evidence="1 9 10">Nucleus</location>
    </subcellularLocation>
</comment>
<feature type="domain" description="Homeobox" evidence="12">
    <location>
        <begin position="40"/>
        <end position="100"/>
    </location>
</feature>
<keyword evidence="7" id="KW-0804">Transcription</keyword>
<sequence length="690" mass="76422">MNEQGDDFDAVGNIPNPSGAENGESDHMIDATSGDNDQDGGRMRRAHRHTAYQTQELENFYLENPLPTEDQRYELGQRLNMEPKQVKFWFQNKRNQTKINSDRLENITLREDHDRLLLTQHQLRSAMLHCSCNICGRATNCGDIDYEVQKLIVENTILEREINQLYSKIPSRPNQMLVSPSQPPHCSSSNPGINATPELGLGGGTRTTEKERSMFLDLAIKALKELLELGEMDCPFGKIDSRSSKAVSLINEKYKNASNNVTKPPGHVVEASREIGLVPMTCLTLVKTFMDTEKWVNVFAPIVPVASTRKVIPTGSGGTKSGSLQLIQAEFQVISPLVPKRQVTFLRYCKELRHGLWVVVDVTPDQNPTLLSDGGSINRLPSGLFIEDMANGYSQVTWIEQAEYNESHIHPLYQPLIGSGIGLGATRWLATLQRHCESLSTLSSTNLAEISPGLSAKGASEVVKLAQRMTLNYYTGITSSSGNKWEKIQVENVVQNMSFMIRKNVNEPGEPTGILLSAATSVWFPVKQKALFAFLSNPSFRHVWDTLTHNATMEETIRIQKAKRHGNIISLLKFAGNGMLVLQEIWNDASGAMVVYSPVETNPIEWVKRGGDSDYVQLLPSGFSIMPDGVPDRKGKSKTGGGGGCLLTFGLQLLFSSNPTAELPQGYVKNVEVLMVHTIGKIKSALHIYT</sequence>
<feature type="compositionally biased region" description="Polar residues" evidence="11">
    <location>
        <begin position="173"/>
        <end position="193"/>
    </location>
</feature>
<dbReference type="GO" id="GO:0005634">
    <property type="term" value="C:nucleus"/>
    <property type="evidence" value="ECO:0007669"/>
    <property type="project" value="UniProtKB-SubCell"/>
</dbReference>
<evidence type="ECO:0000256" key="9">
    <source>
        <dbReference type="PROSITE-ProRule" id="PRU00108"/>
    </source>
</evidence>
<evidence type="ECO:0000313" key="14">
    <source>
        <dbReference type="EMBL" id="BAG68833.1"/>
    </source>
</evidence>
<evidence type="ECO:0000259" key="13">
    <source>
        <dbReference type="PROSITE" id="PS50848"/>
    </source>
</evidence>
<evidence type="ECO:0000256" key="3">
    <source>
        <dbReference type="ARBA" id="ARBA00023015"/>
    </source>
</evidence>
<feature type="region of interest" description="Disordered" evidence="11">
    <location>
        <begin position="1"/>
        <end position="48"/>
    </location>
</feature>
<dbReference type="Pfam" id="PF01852">
    <property type="entry name" value="START"/>
    <property type="match status" value="1"/>
</dbReference>
<keyword evidence="5 9" id="KW-0238">DNA-binding</keyword>
<dbReference type="Pfam" id="PF00046">
    <property type="entry name" value="Homeodomain"/>
    <property type="match status" value="1"/>
</dbReference>
<dbReference type="InterPro" id="IPR001356">
    <property type="entry name" value="HD"/>
</dbReference>
<evidence type="ECO:0000256" key="5">
    <source>
        <dbReference type="ARBA" id="ARBA00023125"/>
    </source>
</evidence>
<feature type="DNA-binding region" description="Homeobox" evidence="9">
    <location>
        <begin position="42"/>
        <end position="101"/>
    </location>
</feature>
<dbReference type="PANTHER" id="PTHR45654">
    <property type="entry name" value="HOMEOBOX-LEUCINE ZIPPER PROTEIN MERISTEM L1"/>
    <property type="match status" value="1"/>
</dbReference>
<dbReference type="PROSITE" id="PS50848">
    <property type="entry name" value="START"/>
    <property type="match status" value="1"/>
</dbReference>
<keyword evidence="8 9" id="KW-0539">Nucleus</keyword>
<evidence type="ECO:0000256" key="8">
    <source>
        <dbReference type="ARBA" id="ARBA00023242"/>
    </source>
</evidence>
<proteinExistence type="inferred from homology"/>
<evidence type="ECO:0000256" key="2">
    <source>
        <dbReference type="ARBA" id="ARBA00006789"/>
    </source>
</evidence>
<name>B5BPG1_ARALL</name>
<evidence type="ECO:0000256" key="1">
    <source>
        <dbReference type="ARBA" id="ARBA00004123"/>
    </source>
</evidence>
<evidence type="ECO:0000259" key="12">
    <source>
        <dbReference type="PROSITE" id="PS50071"/>
    </source>
</evidence>
<dbReference type="CDD" id="cd00086">
    <property type="entry name" value="homeodomain"/>
    <property type="match status" value="1"/>
</dbReference>
<dbReference type="InterPro" id="IPR002913">
    <property type="entry name" value="START_lipid-bd_dom"/>
</dbReference>
<keyword evidence="3" id="KW-0805">Transcription regulation</keyword>
<keyword evidence="6 9" id="KW-0371">Homeobox</keyword>
<comment type="similarity">
    <text evidence="2">Belongs to the HD-ZIP homeobox family. Class IV subfamily.</text>
</comment>
<feature type="region of interest" description="Disordered" evidence="11">
    <location>
        <begin position="173"/>
        <end position="206"/>
    </location>
</feature>
<evidence type="ECO:0000256" key="10">
    <source>
        <dbReference type="RuleBase" id="RU000682"/>
    </source>
</evidence>
<dbReference type="SUPFAM" id="SSF55961">
    <property type="entry name" value="Bet v1-like"/>
    <property type="match status" value="2"/>
</dbReference>
<keyword evidence="4" id="KW-0175">Coiled coil</keyword>
<gene>
    <name evidence="14" type="primary">FWA</name>
</gene>
<dbReference type="SMART" id="SM00234">
    <property type="entry name" value="START"/>
    <property type="match status" value="1"/>
</dbReference>
<dbReference type="GO" id="GO:0008289">
    <property type="term" value="F:lipid binding"/>
    <property type="evidence" value="ECO:0007669"/>
    <property type="project" value="InterPro"/>
</dbReference>
<reference evidence="14" key="1">
    <citation type="journal article" date="2008" name="PLoS Genet.">
        <title>Evolution and control of imprinted FWA genes in the genus Arabidopsis.</title>
        <authorList>
            <person name="Fujimoto R."/>
            <person name="Kinoshita Y."/>
            <person name="Kawabe A."/>
            <person name="Kinoshita T."/>
            <person name="Takashima K."/>
            <person name="Nordborg M."/>
            <person name="Nasrallah M.E."/>
            <person name="Shimizu K.K."/>
            <person name="Kudoh H."/>
            <person name="Kakutani T."/>
        </authorList>
    </citation>
    <scope>NUCLEOTIDE SEQUENCE</scope>
    <source>
        <strain evidence="14">W156</strain>
    </source>
</reference>
<dbReference type="InterPro" id="IPR042160">
    <property type="entry name" value="HD-Zip_IV"/>
</dbReference>
<evidence type="ECO:0000256" key="4">
    <source>
        <dbReference type="ARBA" id="ARBA00023054"/>
    </source>
</evidence>
<dbReference type="Gene3D" id="1.10.10.60">
    <property type="entry name" value="Homeodomain-like"/>
    <property type="match status" value="1"/>
</dbReference>
<dbReference type="InterPro" id="IPR009057">
    <property type="entry name" value="Homeodomain-like_sf"/>
</dbReference>
<organism evidence="14">
    <name type="scientific">Arabidopsis lyrata subsp. lyrata</name>
    <name type="common">Lyre-leaved rock-cress</name>
    <dbReference type="NCBI Taxonomy" id="81972"/>
    <lineage>
        <taxon>Eukaryota</taxon>
        <taxon>Viridiplantae</taxon>
        <taxon>Streptophyta</taxon>
        <taxon>Embryophyta</taxon>
        <taxon>Tracheophyta</taxon>
        <taxon>Spermatophyta</taxon>
        <taxon>Magnoliopsida</taxon>
        <taxon>eudicotyledons</taxon>
        <taxon>Gunneridae</taxon>
        <taxon>Pentapetalae</taxon>
        <taxon>rosids</taxon>
        <taxon>malvids</taxon>
        <taxon>Brassicales</taxon>
        <taxon>Brassicaceae</taxon>
        <taxon>Camelineae</taxon>
        <taxon>Arabidopsis</taxon>
    </lineage>
</organism>
<evidence type="ECO:0000256" key="6">
    <source>
        <dbReference type="ARBA" id="ARBA00023155"/>
    </source>
</evidence>
<dbReference type="GO" id="GO:0003677">
    <property type="term" value="F:DNA binding"/>
    <property type="evidence" value="ECO:0007669"/>
    <property type="project" value="UniProtKB-UniRule"/>
</dbReference>
<evidence type="ECO:0000256" key="11">
    <source>
        <dbReference type="SAM" id="MobiDB-lite"/>
    </source>
</evidence>
<protein>
    <submittedName>
        <fullName evidence="14">Homeodomain-containing transcription factor FWA</fullName>
    </submittedName>
</protein>
<dbReference type="Pfam" id="PF25797">
    <property type="entry name" value="PDF2_C"/>
    <property type="match status" value="1"/>
</dbReference>
<dbReference type="SMART" id="SM00389">
    <property type="entry name" value="HOX"/>
    <property type="match status" value="1"/>
</dbReference>
<dbReference type="PROSITE" id="PS50071">
    <property type="entry name" value="HOMEOBOX_2"/>
    <property type="match status" value="1"/>
</dbReference>
<dbReference type="AlphaFoldDB" id="B5BPG1"/>
<dbReference type="PANTHER" id="PTHR45654:SF42">
    <property type="entry name" value="HOMEOBOX-LEUCINE ZIPPER PROTEIN HDG6"/>
    <property type="match status" value="1"/>
</dbReference>
<accession>B5BPG1</accession>
<dbReference type="CDD" id="cd08875">
    <property type="entry name" value="START_ArGLABRA2_like"/>
    <property type="match status" value="1"/>
</dbReference>
<dbReference type="SUPFAM" id="SSF46689">
    <property type="entry name" value="Homeodomain-like"/>
    <property type="match status" value="1"/>
</dbReference>
<evidence type="ECO:0000256" key="7">
    <source>
        <dbReference type="ARBA" id="ARBA00023163"/>
    </source>
</evidence>